<comment type="caution">
    <text evidence="6">The sequence shown here is derived from an EMBL/GenBank/DDBJ whole genome shotgun (WGS) entry which is preliminary data.</text>
</comment>
<evidence type="ECO:0000259" key="5">
    <source>
        <dbReference type="PROSITE" id="PS50865"/>
    </source>
</evidence>
<dbReference type="OrthoDB" id="2957239at2759"/>
<evidence type="ECO:0000256" key="1">
    <source>
        <dbReference type="ARBA" id="ARBA00022723"/>
    </source>
</evidence>
<dbReference type="Gene3D" id="6.10.140.2220">
    <property type="match status" value="1"/>
</dbReference>
<dbReference type="PROSITE" id="PS50865">
    <property type="entry name" value="ZF_MYND_2"/>
    <property type="match status" value="1"/>
</dbReference>
<dbReference type="InterPro" id="IPR002893">
    <property type="entry name" value="Znf_MYND"/>
</dbReference>
<keyword evidence="2 4" id="KW-0863">Zinc-finger</keyword>
<keyword evidence="7" id="KW-1185">Reference proteome</keyword>
<dbReference type="Proteomes" id="UP000613580">
    <property type="component" value="Unassembled WGS sequence"/>
</dbReference>
<sequence length="652" mass="72491">MHPCLDLALLENLPEPYKARTKAALASNGSMQRIRDIATGMSHMPKSRLPFLAPAFFTLLDPALQSSDRQLPHWQRVEGMPFLLLSLACLIDNGCLPLESFDDIWPRVWSWIQFLHSLCSSESPPPPPPLSEGLSVSHFYTRAAQCITSFRRKTVYQVKYERLITCTPGIYTFVGAAWTILLRPERFSDEGLSAISLLFSLDILNLTEDKLDPRRDAKMQDLVAGVGGTWEELASTVLKHVNLGIPSPDTDVGGRTSVSPDVGGMVALMRNAYDLYPEFRAALARNGIIRVLVTCIRAYNNGYEALQRRGFPYADLPEQFPPLLVGHLTTLRSHERIIEALQAGLLRLFVEFGAHCAIRNQSRVGMYFILQSLLPESSVFHSVLRQLRISMKEIGDVPPSHFRDSEFSTLWGNWTTLVKERLQVLERYEAGELASLRACDNLKCSLLLPNGQIKRCSGCQSAYYCSEECQRADYKTGAAAHRKLCPMLKSEREALDPEISAEDRTFLRALMNHEYETRFKTHLSMAFVATTSHLPDVERPIVFFDFSKGTCDLGVSHGVPLDMANDPTVRLEMLRRGSGGDADAAQGGRAPRDAFRRDQVTLRLGAACARLGLGLGIGGHDRDALDRDAAALVELRAARCAHASCSERPSAS</sequence>
<accession>A0A8H6TPS3</accession>
<organism evidence="6 7">
    <name type="scientific">Mycena chlorophos</name>
    <name type="common">Agaric fungus</name>
    <name type="synonym">Agaricus chlorophos</name>
    <dbReference type="NCBI Taxonomy" id="658473"/>
    <lineage>
        <taxon>Eukaryota</taxon>
        <taxon>Fungi</taxon>
        <taxon>Dikarya</taxon>
        <taxon>Basidiomycota</taxon>
        <taxon>Agaricomycotina</taxon>
        <taxon>Agaricomycetes</taxon>
        <taxon>Agaricomycetidae</taxon>
        <taxon>Agaricales</taxon>
        <taxon>Marasmiineae</taxon>
        <taxon>Mycenaceae</taxon>
        <taxon>Mycena</taxon>
    </lineage>
</organism>
<feature type="domain" description="MYND-type" evidence="5">
    <location>
        <begin position="441"/>
        <end position="485"/>
    </location>
</feature>
<dbReference type="GO" id="GO:0008270">
    <property type="term" value="F:zinc ion binding"/>
    <property type="evidence" value="ECO:0007669"/>
    <property type="project" value="UniProtKB-KW"/>
</dbReference>
<evidence type="ECO:0000256" key="4">
    <source>
        <dbReference type="PROSITE-ProRule" id="PRU00134"/>
    </source>
</evidence>
<evidence type="ECO:0000256" key="2">
    <source>
        <dbReference type="ARBA" id="ARBA00022771"/>
    </source>
</evidence>
<evidence type="ECO:0000313" key="6">
    <source>
        <dbReference type="EMBL" id="KAF7320602.1"/>
    </source>
</evidence>
<evidence type="ECO:0000256" key="3">
    <source>
        <dbReference type="ARBA" id="ARBA00022833"/>
    </source>
</evidence>
<dbReference type="Pfam" id="PF01753">
    <property type="entry name" value="zf-MYND"/>
    <property type="match status" value="1"/>
</dbReference>
<reference evidence="6" key="1">
    <citation type="submission" date="2020-05" db="EMBL/GenBank/DDBJ databases">
        <title>Mycena genomes resolve the evolution of fungal bioluminescence.</title>
        <authorList>
            <person name="Tsai I.J."/>
        </authorList>
    </citation>
    <scope>NUCLEOTIDE SEQUENCE</scope>
    <source>
        <strain evidence="6">110903Hualien_Pintung</strain>
    </source>
</reference>
<dbReference type="AlphaFoldDB" id="A0A8H6TPS3"/>
<keyword evidence="3" id="KW-0862">Zinc</keyword>
<dbReference type="SUPFAM" id="SSF144232">
    <property type="entry name" value="HIT/MYND zinc finger-like"/>
    <property type="match status" value="1"/>
</dbReference>
<gene>
    <name evidence="6" type="ORF">HMN09_00144800</name>
</gene>
<dbReference type="EMBL" id="JACAZE010000002">
    <property type="protein sequence ID" value="KAF7320602.1"/>
    <property type="molecule type" value="Genomic_DNA"/>
</dbReference>
<name>A0A8H6TPS3_MYCCL</name>
<protein>
    <submittedName>
        <fullName evidence="6">MYND-type domain-containing protein</fullName>
    </submittedName>
</protein>
<evidence type="ECO:0000313" key="7">
    <source>
        <dbReference type="Proteomes" id="UP000613580"/>
    </source>
</evidence>
<keyword evidence="1" id="KW-0479">Metal-binding</keyword>
<proteinExistence type="predicted"/>